<evidence type="ECO:0000256" key="3">
    <source>
        <dbReference type="ARBA" id="ARBA00005227"/>
    </source>
</evidence>
<dbReference type="HOGENOM" id="CLU_1333549_0_0_1"/>
<feature type="transmembrane region" description="Helical" evidence="10">
    <location>
        <begin position="36"/>
        <end position="56"/>
    </location>
</feature>
<evidence type="ECO:0000256" key="9">
    <source>
        <dbReference type="ARBA" id="ARBA00023136"/>
    </source>
</evidence>
<comment type="subcellular location">
    <subcellularLocation>
        <location evidence="1">Endosome membrane</location>
        <topology evidence="1">Multi-pass membrane protein</topology>
    </subcellularLocation>
    <subcellularLocation>
        <location evidence="2">Golgi apparatus membrane</location>
        <topology evidence="2">Multi-pass membrane protein</topology>
    </subcellularLocation>
</comment>
<dbReference type="PANTHER" id="PTHR10766">
    <property type="entry name" value="TRANSMEMBRANE 9 SUPERFAMILY PROTEIN"/>
    <property type="match status" value="1"/>
</dbReference>
<dbReference type="AlphaFoldDB" id="W1PD95"/>
<dbReference type="Pfam" id="PF02990">
    <property type="entry name" value="EMP70"/>
    <property type="match status" value="2"/>
</dbReference>
<organism evidence="11 12">
    <name type="scientific">Amborella trichopoda</name>
    <dbReference type="NCBI Taxonomy" id="13333"/>
    <lineage>
        <taxon>Eukaryota</taxon>
        <taxon>Viridiplantae</taxon>
        <taxon>Streptophyta</taxon>
        <taxon>Embryophyta</taxon>
        <taxon>Tracheophyta</taxon>
        <taxon>Spermatophyta</taxon>
        <taxon>Magnoliopsida</taxon>
        <taxon>Amborellales</taxon>
        <taxon>Amborellaceae</taxon>
        <taxon>Amborella</taxon>
    </lineage>
</organism>
<accession>W1PD95</accession>
<reference evidence="12" key="1">
    <citation type="journal article" date="2013" name="Science">
        <title>The Amborella genome and the evolution of flowering plants.</title>
        <authorList>
            <consortium name="Amborella Genome Project"/>
        </authorList>
    </citation>
    <scope>NUCLEOTIDE SEQUENCE [LARGE SCALE GENOMIC DNA]</scope>
</reference>
<keyword evidence="4 10" id="KW-0812">Transmembrane</keyword>
<evidence type="ECO:0000256" key="7">
    <source>
        <dbReference type="ARBA" id="ARBA00022989"/>
    </source>
</evidence>
<keyword evidence="12" id="KW-1185">Reference proteome</keyword>
<dbReference type="GO" id="GO:0000139">
    <property type="term" value="C:Golgi membrane"/>
    <property type="evidence" value="ECO:0007669"/>
    <property type="project" value="UniProtKB-SubCell"/>
</dbReference>
<keyword evidence="7 10" id="KW-1133">Transmembrane helix</keyword>
<evidence type="ECO:0000256" key="4">
    <source>
        <dbReference type="ARBA" id="ARBA00022692"/>
    </source>
</evidence>
<dbReference type="EMBL" id="KI393970">
    <property type="protein sequence ID" value="ERN05928.1"/>
    <property type="molecule type" value="Genomic_DNA"/>
</dbReference>
<dbReference type="GO" id="GO:0010008">
    <property type="term" value="C:endosome membrane"/>
    <property type="evidence" value="ECO:0007669"/>
    <property type="project" value="UniProtKB-SubCell"/>
</dbReference>
<keyword evidence="8" id="KW-0333">Golgi apparatus</keyword>
<evidence type="ECO:0000256" key="1">
    <source>
        <dbReference type="ARBA" id="ARBA00004337"/>
    </source>
</evidence>
<keyword evidence="9 10" id="KW-0472">Membrane</keyword>
<dbReference type="Proteomes" id="UP000017836">
    <property type="component" value="Unassembled WGS sequence"/>
</dbReference>
<sequence length="206" mass="23440">MVGNGVQNLGMGVVTILFAAFGFMSPASRGTVITGMLLFFYMVLGVAAGYAVVRLWRTINSGDHKGFMESGLFLSWHCLSYSHYSEFPLMGLWLSHVYYVFGFLLIVFILVVVCAEVSLVLTHIHICVEDWQWWWRAFFSSGSIAIYIFLYSVNYLVFDRFEWPRFSSPISGLLPFHDFSCYVGNGNCWVLIIFMVRALLILVCQG</sequence>
<dbReference type="Gramene" id="ERN05928">
    <property type="protein sequence ID" value="ERN05928"/>
    <property type="gene ID" value="AMTR_s00145p00021440"/>
</dbReference>
<name>W1PD95_AMBTC</name>
<dbReference type="InterPro" id="IPR004240">
    <property type="entry name" value="EMP70"/>
</dbReference>
<dbReference type="PANTHER" id="PTHR10766:SF55">
    <property type="entry name" value="TRANSMEMBRANE 9 SUPERFAMILY MEMBER 4"/>
    <property type="match status" value="1"/>
</dbReference>
<feature type="transmembrane region" description="Helical" evidence="10">
    <location>
        <begin position="133"/>
        <end position="158"/>
    </location>
</feature>
<feature type="transmembrane region" description="Helical" evidence="10">
    <location>
        <begin position="182"/>
        <end position="204"/>
    </location>
</feature>
<feature type="transmembrane region" description="Helical" evidence="10">
    <location>
        <begin position="97"/>
        <end position="121"/>
    </location>
</feature>
<dbReference type="eggNOG" id="KOG1278">
    <property type="taxonomic scope" value="Eukaryota"/>
</dbReference>
<evidence type="ECO:0000313" key="11">
    <source>
        <dbReference type="EMBL" id="ERN05928.1"/>
    </source>
</evidence>
<feature type="transmembrane region" description="Helical" evidence="10">
    <location>
        <begin position="6"/>
        <end position="24"/>
    </location>
</feature>
<proteinExistence type="inferred from homology"/>
<comment type="caution">
    <text evidence="10">Lacks conserved residue(s) required for the propagation of feature annotation.</text>
</comment>
<evidence type="ECO:0000313" key="12">
    <source>
        <dbReference type="Proteomes" id="UP000017836"/>
    </source>
</evidence>
<gene>
    <name evidence="11" type="ORF">AMTR_s00145p00021440</name>
</gene>
<comment type="similarity">
    <text evidence="3 10">Belongs to the nonaspanin (TM9SF) (TC 9.A.2) family.</text>
</comment>
<evidence type="ECO:0000256" key="8">
    <source>
        <dbReference type="ARBA" id="ARBA00023034"/>
    </source>
</evidence>
<keyword evidence="6" id="KW-0967">Endosome</keyword>
<evidence type="ECO:0000256" key="5">
    <source>
        <dbReference type="ARBA" id="ARBA00022729"/>
    </source>
</evidence>
<dbReference type="OMA" id="HIHICVE"/>
<keyword evidence="5" id="KW-0732">Signal</keyword>
<evidence type="ECO:0000256" key="10">
    <source>
        <dbReference type="RuleBase" id="RU363079"/>
    </source>
</evidence>
<evidence type="ECO:0000256" key="6">
    <source>
        <dbReference type="ARBA" id="ARBA00022753"/>
    </source>
</evidence>
<evidence type="ECO:0000256" key="2">
    <source>
        <dbReference type="ARBA" id="ARBA00004653"/>
    </source>
</evidence>
<protein>
    <recommendedName>
        <fullName evidence="10">Transmembrane 9 superfamily member</fullName>
    </recommendedName>
</protein>